<evidence type="ECO:0000313" key="1">
    <source>
        <dbReference type="EMBL" id="PKT80329.1"/>
    </source>
</evidence>
<reference evidence="1 2" key="1">
    <citation type="submission" date="2016-07" db="EMBL/GenBank/DDBJ databases">
        <title>Detection of Helicobacter winghamensis from caecal content of red fox (Vulpes vulpes).</title>
        <authorList>
            <person name="Zanoni R.G."/>
            <person name="Florio D."/>
            <person name="Caffara M."/>
            <person name="Renzi M."/>
            <person name="Parisi A."/>
            <person name="Pasquali F."/>
            <person name="Manfreda G."/>
        </authorList>
    </citation>
    <scope>NUCLEOTIDE SEQUENCE [LARGE SCALE GENOMIC DNA]</scope>
    <source>
        <strain evidence="1 2">295_13</strain>
    </source>
</reference>
<dbReference type="InterPro" id="IPR016155">
    <property type="entry name" value="Mopterin_synth/thiamin_S_b"/>
</dbReference>
<dbReference type="InterPro" id="IPR012675">
    <property type="entry name" value="Beta-grasp_dom_sf"/>
</dbReference>
<dbReference type="Proteomes" id="UP000233350">
    <property type="component" value="Unassembled WGS sequence"/>
</dbReference>
<dbReference type="Pfam" id="PF02597">
    <property type="entry name" value="ThiS"/>
    <property type="match status" value="1"/>
</dbReference>
<accession>A0A2N3PI24</accession>
<comment type="caution">
    <text evidence="1">The sequence shown here is derived from an EMBL/GenBank/DDBJ whole genome shotgun (WGS) entry which is preliminary data.</text>
</comment>
<protein>
    <submittedName>
        <fullName evidence="1">Molybdopterin synthase sulfur carrier subunit</fullName>
    </submittedName>
</protein>
<dbReference type="AlphaFoldDB" id="A0A2N3PI24"/>
<dbReference type="GeneID" id="97290163"/>
<organism evidence="1 2">
    <name type="scientific">Helicobacter winghamensis</name>
    <dbReference type="NCBI Taxonomy" id="157268"/>
    <lineage>
        <taxon>Bacteria</taxon>
        <taxon>Pseudomonadati</taxon>
        <taxon>Campylobacterota</taxon>
        <taxon>Epsilonproteobacteria</taxon>
        <taxon>Campylobacterales</taxon>
        <taxon>Helicobacteraceae</taxon>
        <taxon>Helicobacter</taxon>
    </lineage>
</organism>
<dbReference type="Gene3D" id="3.10.20.30">
    <property type="match status" value="1"/>
</dbReference>
<keyword evidence="2" id="KW-1185">Reference proteome</keyword>
<dbReference type="SUPFAM" id="SSF54285">
    <property type="entry name" value="MoaD/ThiS"/>
    <property type="match status" value="1"/>
</dbReference>
<gene>
    <name evidence="1" type="ORF">BCM31_03015</name>
</gene>
<dbReference type="EMBL" id="MBPK01000043">
    <property type="protein sequence ID" value="PKT80329.1"/>
    <property type="molecule type" value="Genomic_DNA"/>
</dbReference>
<dbReference type="OrthoDB" id="5339935at2"/>
<sequence length="73" mass="7766">MVEVEFLGPLGNQTHTSNATTLHALKEELQAIPEINAWLKDCAIALNNTIISSLDTPIKDGDKIALLPPVCGG</sequence>
<name>A0A2N3PI24_9HELI</name>
<dbReference type="InterPro" id="IPR003749">
    <property type="entry name" value="ThiS/MoaD-like"/>
</dbReference>
<dbReference type="CDD" id="cd00754">
    <property type="entry name" value="Ubl_MoaD"/>
    <property type="match status" value="1"/>
</dbReference>
<dbReference type="STRING" id="556267.HWAG_00915"/>
<proteinExistence type="predicted"/>
<evidence type="ECO:0000313" key="2">
    <source>
        <dbReference type="Proteomes" id="UP000233350"/>
    </source>
</evidence>
<dbReference type="RefSeq" id="WP_006802611.1">
    <property type="nucleotide sequence ID" value="NZ_CABKOI010000020.1"/>
</dbReference>